<feature type="compositionally biased region" description="Polar residues" evidence="4">
    <location>
        <begin position="674"/>
        <end position="685"/>
    </location>
</feature>
<dbReference type="Pfam" id="PF15613">
    <property type="entry name" value="WSD"/>
    <property type="match status" value="1"/>
</dbReference>
<dbReference type="VEuPathDB" id="FungiDB:TREMEDRAFT_27184"/>
<feature type="region of interest" description="Disordered" evidence="4">
    <location>
        <begin position="319"/>
        <end position="344"/>
    </location>
</feature>
<feature type="region of interest" description="Disordered" evidence="4">
    <location>
        <begin position="671"/>
        <end position="694"/>
    </location>
</feature>
<dbReference type="Proteomes" id="UP000289152">
    <property type="component" value="Unassembled WGS sequence"/>
</dbReference>
<dbReference type="OrthoDB" id="332390at2759"/>
<feature type="compositionally biased region" description="Basic and acidic residues" evidence="4">
    <location>
        <begin position="755"/>
        <end position="765"/>
    </location>
</feature>
<name>A0A4Q1BIU9_TREME</name>
<proteinExistence type="predicted"/>
<dbReference type="PROSITE" id="PS50827">
    <property type="entry name" value="DDT"/>
    <property type="match status" value="1"/>
</dbReference>
<feature type="compositionally biased region" description="Basic and acidic residues" evidence="4">
    <location>
        <begin position="833"/>
        <end position="843"/>
    </location>
</feature>
<dbReference type="Pfam" id="PF02791">
    <property type="entry name" value="DDT"/>
    <property type="match status" value="1"/>
</dbReference>
<feature type="region of interest" description="Disordered" evidence="4">
    <location>
        <begin position="1"/>
        <end position="78"/>
    </location>
</feature>
<comment type="caution">
    <text evidence="7">The sequence shown here is derived from an EMBL/GenBank/DDBJ whole genome shotgun (WGS) entry which is preliminary data.</text>
</comment>
<feature type="compositionally biased region" description="Low complexity" evidence="4">
    <location>
        <begin position="10"/>
        <end position="25"/>
    </location>
</feature>
<accession>A0A4Q1BIU9</accession>
<gene>
    <name evidence="7" type="ORF">M231_05233</name>
</gene>
<dbReference type="GO" id="GO:0000781">
    <property type="term" value="C:chromosome, telomeric region"/>
    <property type="evidence" value="ECO:0007669"/>
    <property type="project" value="GOC"/>
</dbReference>
<feature type="region of interest" description="Disordered" evidence="4">
    <location>
        <begin position="826"/>
        <end position="873"/>
    </location>
</feature>
<dbReference type="GO" id="GO:0031509">
    <property type="term" value="P:subtelomeric heterochromatin formation"/>
    <property type="evidence" value="ECO:0007669"/>
    <property type="project" value="TreeGrafter"/>
</dbReference>
<feature type="region of interest" description="Disordered" evidence="4">
    <location>
        <begin position="416"/>
        <end position="457"/>
    </location>
</feature>
<feature type="domain" description="DDT" evidence="5">
    <location>
        <begin position="513"/>
        <end position="577"/>
    </location>
</feature>
<evidence type="ECO:0000256" key="1">
    <source>
        <dbReference type="ARBA" id="ARBA00004123"/>
    </source>
</evidence>
<reference evidence="7 8" key="1">
    <citation type="submission" date="2016-06" db="EMBL/GenBank/DDBJ databases">
        <title>Evolution of pathogenesis and genome organization in the Tremellales.</title>
        <authorList>
            <person name="Cuomo C."/>
            <person name="Litvintseva A."/>
            <person name="Heitman J."/>
            <person name="Chen Y."/>
            <person name="Sun S."/>
            <person name="Springer D."/>
            <person name="Dromer F."/>
            <person name="Young S."/>
            <person name="Zeng Q."/>
            <person name="Chapman S."/>
            <person name="Gujja S."/>
            <person name="Saif S."/>
            <person name="Birren B."/>
        </authorList>
    </citation>
    <scope>NUCLEOTIDE SEQUENCE [LARGE SCALE GENOMIC DNA]</scope>
    <source>
        <strain evidence="7 8">ATCC 28783</strain>
    </source>
</reference>
<dbReference type="GO" id="GO:0005634">
    <property type="term" value="C:nucleus"/>
    <property type="evidence" value="ECO:0007669"/>
    <property type="project" value="UniProtKB-SubCell"/>
</dbReference>
<feature type="compositionally biased region" description="Basic and acidic residues" evidence="4">
    <location>
        <begin position="416"/>
        <end position="430"/>
    </location>
</feature>
<dbReference type="SMART" id="SM00571">
    <property type="entry name" value="DDT"/>
    <property type="match status" value="1"/>
</dbReference>
<evidence type="ECO:0000259" key="6">
    <source>
        <dbReference type="PROSITE" id="PS51136"/>
    </source>
</evidence>
<evidence type="ECO:0000256" key="3">
    <source>
        <dbReference type="PROSITE-ProRule" id="PRU00475"/>
    </source>
</evidence>
<keyword evidence="8" id="KW-1185">Reference proteome</keyword>
<evidence type="ECO:0000256" key="4">
    <source>
        <dbReference type="SAM" id="MobiDB-lite"/>
    </source>
</evidence>
<feature type="compositionally biased region" description="Basic and acidic residues" evidence="4">
    <location>
        <begin position="785"/>
        <end position="794"/>
    </location>
</feature>
<evidence type="ECO:0000313" key="7">
    <source>
        <dbReference type="EMBL" id="RXK37512.1"/>
    </source>
</evidence>
<sequence length="1089" mass="122781">MPLIKRKPVLLHPLPSLSSVLQPLPTNGHVDPSVPPGPSPAPSSPPKGKVKKESTPAETDEAPPATSAMPPDGKDDDEQLSKLLSVFRGEFADGATTAKGRRPGTMILTGQVFADDKTNGVKEEDAVSATPAGSWKIHDRDCWYIEETGEIFTDYESYSTRRAFYAQPLFQCDVSGKSSMSYLGALANERREVRQLHTRFPRQLKKAVLTAVQFQIEGKLENLADKIFERFVNRFYDDEKVFVDVEGDKYLARIVKTFPPRSLPSAPPSPVRNLGSSPLPYHPFAADLTVSLEEVNQQDDPMKYFYSVRLIQEGTSQGISTAHSSNDANGHSNGGEDDGRGEKWASSVMEVQADKISRDRINFSRAMLKRFIRDCVERDAAVYSPWMIKPPIARRYGLPVEMPPEVRERIQRYREQQMDKRKREREERLGITHPTVSEAEVEEEKEKPKTKKQRLAEEKKLKEEAAALEEENKRKKPVKYPAEDLLVEYSGDRDAAAGRIEARPAPGRTLPFGDQFERFLMTWSFLNVMGKPLGISPFPLDDFEQSLYHNDPWTSPAPLMTEIHAVLLNSLIRDLAAGSPPVRPLAACGITKESSDEDYWEGTRGATTETLRPIAIPLSQSWSTRELSTRDGRKGWELTLIGCLWERASLDTLPDYLDNILHLTFEDKPAPTRPTWSTGPPQSTGHGLIPAKPDKRYSTLHHTHKLNIIAFLAELAAQTQAVREFLEESTTALTEVRKDQVEVRREIRRIHAELEALEPKEKPEDVEGETNGNDHGDVEGDDVNMEVKQERGESIDLSINGHINGTASNTERDELEDTPMLEDDISMSSQDQSHSRHGSEEPGPKIQSRVARRNAMAAKAASRAEEEANRTAVANAQREEAKIKRLEGTVKSAEKRRLTEEEEMYLVKLHGLEHDFRSHLYTLRARPMGMDRFGNKLWWMDGLGSAPLLNEVGKVMVGTGRVYLQGAEDLEVEYHRVTAGEVSVEEVEERRKKEEGEGRLGPGEWGVYDTPEQLAAFTSWLNPKGIRELPLLKQLRQWTPDIQAAMHRRRILAGLENSTEDEPIRRVRSSRRGGDEDKDGYLNWRNRRA</sequence>
<dbReference type="GO" id="GO:0000785">
    <property type="term" value="C:chromatin"/>
    <property type="evidence" value="ECO:0007669"/>
    <property type="project" value="UniProtKB-ARBA"/>
</dbReference>
<dbReference type="EMBL" id="SDIL01000067">
    <property type="protein sequence ID" value="RXK37512.1"/>
    <property type="molecule type" value="Genomic_DNA"/>
</dbReference>
<evidence type="ECO:0008006" key="9">
    <source>
        <dbReference type="Google" id="ProtNLM"/>
    </source>
</evidence>
<dbReference type="PANTHER" id="PTHR32075">
    <property type="entry name" value="ISWI CHROMATIN-REMODELING COMPLEX SUBUNIT YPL216W-RELATED"/>
    <property type="match status" value="1"/>
</dbReference>
<dbReference type="InterPro" id="IPR028941">
    <property type="entry name" value="WHIM2_dom"/>
</dbReference>
<dbReference type="InParanoid" id="A0A4Q1BIU9"/>
<dbReference type="PANTHER" id="PTHR32075:SF6">
    <property type="entry name" value="ISWI CHROMATIN-REMODELING COMPLEX SUBUNIT YPL216W-RELATED"/>
    <property type="match status" value="1"/>
</dbReference>
<evidence type="ECO:0000313" key="8">
    <source>
        <dbReference type="Proteomes" id="UP000289152"/>
    </source>
</evidence>
<protein>
    <recommendedName>
        <fullName evidence="9">WAC domain-containing protein</fullName>
    </recommendedName>
</protein>
<feature type="domain" description="WAC" evidence="6">
    <location>
        <begin position="140"/>
        <end position="249"/>
    </location>
</feature>
<evidence type="ECO:0000256" key="2">
    <source>
        <dbReference type="ARBA" id="ARBA00023242"/>
    </source>
</evidence>
<comment type="subcellular location">
    <subcellularLocation>
        <location evidence="1 3">Nucleus</location>
    </subcellularLocation>
</comment>
<dbReference type="PROSITE" id="PS51136">
    <property type="entry name" value="WAC"/>
    <property type="match status" value="1"/>
</dbReference>
<feature type="compositionally biased region" description="Polar residues" evidence="4">
    <location>
        <begin position="319"/>
        <end position="331"/>
    </location>
</feature>
<dbReference type="STRING" id="5217.A0A4Q1BIU9"/>
<feature type="region of interest" description="Disordered" evidence="4">
    <location>
        <begin position="1059"/>
        <end position="1089"/>
    </location>
</feature>
<feature type="compositionally biased region" description="Pro residues" evidence="4">
    <location>
        <begin position="33"/>
        <end position="45"/>
    </location>
</feature>
<dbReference type="AlphaFoldDB" id="A0A4Q1BIU9"/>
<dbReference type="Pfam" id="PF10537">
    <property type="entry name" value="WAC_Acf1_DNA_bd"/>
    <property type="match status" value="1"/>
</dbReference>
<dbReference type="InterPro" id="IPR018501">
    <property type="entry name" value="DDT_dom"/>
</dbReference>
<feature type="region of interest" description="Disordered" evidence="4">
    <location>
        <begin position="755"/>
        <end position="814"/>
    </location>
</feature>
<dbReference type="InterPro" id="IPR013136">
    <property type="entry name" value="WSTF_Acf1_Cbp146"/>
</dbReference>
<evidence type="ECO:0000259" key="5">
    <source>
        <dbReference type="PROSITE" id="PS50827"/>
    </source>
</evidence>
<keyword evidence="2 3" id="KW-0539">Nucleus</keyword>
<organism evidence="7 8">
    <name type="scientific">Tremella mesenterica</name>
    <name type="common">Jelly fungus</name>
    <dbReference type="NCBI Taxonomy" id="5217"/>
    <lineage>
        <taxon>Eukaryota</taxon>
        <taxon>Fungi</taxon>
        <taxon>Dikarya</taxon>
        <taxon>Basidiomycota</taxon>
        <taxon>Agaricomycotina</taxon>
        <taxon>Tremellomycetes</taxon>
        <taxon>Tremellales</taxon>
        <taxon>Tremellaceae</taxon>
        <taxon>Tremella</taxon>
    </lineage>
</organism>